<dbReference type="PANTHER" id="PTHR43867:SF2">
    <property type="entry name" value="CELLULOSE SYNTHASE CATALYTIC SUBUNIT A [UDP-FORMING]"/>
    <property type="match status" value="1"/>
</dbReference>
<keyword evidence="9 11" id="KW-0472">Membrane</keyword>
<dbReference type="Gene3D" id="2.40.10.220">
    <property type="entry name" value="predicted glycosyltransferase like domains"/>
    <property type="match status" value="1"/>
</dbReference>
<feature type="transmembrane region" description="Helical" evidence="11">
    <location>
        <begin position="574"/>
        <end position="597"/>
    </location>
</feature>
<dbReference type="GO" id="GO:0035438">
    <property type="term" value="F:cyclic-di-GMP binding"/>
    <property type="evidence" value="ECO:0007669"/>
    <property type="project" value="InterPro"/>
</dbReference>
<dbReference type="NCBIfam" id="TIGR03030">
    <property type="entry name" value="CelA"/>
    <property type="match status" value="1"/>
</dbReference>
<proteinExistence type="predicted"/>
<dbReference type="InterPro" id="IPR050321">
    <property type="entry name" value="Glycosyltr_2/OpgH_subfam"/>
</dbReference>
<dbReference type="PANTHER" id="PTHR43867">
    <property type="entry name" value="CELLULOSE SYNTHASE CATALYTIC SUBUNIT A [UDP-FORMING]"/>
    <property type="match status" value="1"/>
</dbReference>
<dbReference type="InterPro" id="IPR001173">
    <property type="entry name" value="Glyco_trans_2-like"/>
</dbReference>
<evidence type="ECO:0000256" key="10">
    <source>
        <dbReference type="ARBA" id="ARBA00048682"/>
    </source>
</evidence>
<keyword evidence="2 11" id="KW-1003">Cell membrane</keyword>
<dbReference type="Pfam" id="PF03552">
    <property type="entry name" value="Cellulose_synt"/>
    <property type="match status" value="1"/>
</dbReference>
<feature type="transmembrane region" description="Helical" evidence="11">
    <location>
        <begin position="218"/>
        <end position="239"/>
    </location>
</feature>
<dbReference type="NCBIfam" id="NF008558">
    <property type="entry name" value="PRK11498.1"/>
    <property type="match status" value="1"/>
</dbReference>
<dbReference type="CDD" id="cd06421">
    <property type="entry name" value="CESA_CelA_like"/>
    <property type="match status" value="1"/>
</dbReference>
<dbReference type="PRINTS" id="PR01439">
    <property type="entry name" value="CELLSNTHASEA"/>
</dbReference>
<comment type="pathway">
    <text evidence="11">Glycan metabolism; bacterial cellulose biosynthesis.</text>
</comment>
<dbReference type="RefSeq" id="WP_273145761.1">
    <property type="nucleotide sequence ID" value="NZ_CP053675.1"/>
</dbReference>
<evidence type="ECO:0000256" key="11">
    <source>
        <dbReference type="RuleBase" id="RU365020"/>
    </source>
</evidence>
<feature type="transmembrane region" description="Helical" evidence="11">
    <location>
        <begin position="251"/>
        <end position="273"/>
    </location>
</feature>
<feature type="transmembrane region" description="Helical" evidence="11">
    <location>
        <begin position="172"/>
        <end position="189"/>
    </location>
</feature>
<evidence type="ECO:0000256" key="5">
    <source>
        <dbReference type="ARBA" id="ARBA00022679"/>
    </source>
</evidence>
<comment type="function">
    <text evidence="11">Catalytic subunit of cellulose synthase. It polymerizes uridine 5'-diphosphate glucose to cellulose.</text>
</comment>
<comment type="cofactor">
    <cofactor evidence="11">
        <name>Mg(2+)</name>
        <dbReference type="ChEBI" id="CHEBI:18420"/>
    </cofactor>
</comment>
<keyword evidence="6 11" id="KW-0812">Transmembrane</keyword>
<feature type="transmembrane region" description="Helical" evidence="11">
    <location>
        <begin position="548"/>
        <end position="568"/>
    </location>
</feature>
<dbReference type="GO" id="GO:0006011">
    <property type="term" value="P:UDP-alpha-D-glucose metabolic process"/>
    <property type="evidence" value="ECO:0007669"/>
    <property type="project" value="InterPro"/>
</dbReference>
<dbReference type="InterPro" id="IPR003919">
    <property type="entry name" value="Cell_synth_A"/>
</dbReference>
<dbReference type="Gene3D" id="3.90.550.10">
    <property type="entry name" value="Spore Coat Polysaccharide Biosynthesis Protein SpsA, Chain A"/>
    <property type="match status" value="1"/>
</dbReference>
<evidence type="ECO:0000256" key="6">
    <source>
        <dbReference type="ARBA" id="ARBA00022692"/>
    </source>
</evidence>
<feature type="transmembrane region" description="Helical" evidence="11">
    <location>
        <begin position="609"/>
        <end position="631"/>
    </location>
</feature>
<evidence type="ECO:0000313" key="14">
    <source>
        <dbReference type="EMBL" id="QWY78363.1"/>
    </source>
</evidence>
<protein>
    <recommendedName>
        <fullName evidence="11">Cellulose synthase catalytic subunit [UDP-forming]</fullName>
        <ecNumber evidence="11">2.4.1.12</ecNumber>
    </recommendedName>
</protein>
<dbReference type="InterPro" id="IPR009875">
    <property type="entry name" value="PilZ_domain"/>
</dbReference>
<dbReference type="EMBL" id="CP071137">
    <property type="protein sequence ID" value="QWY78363.1"/>
    <property type="molecule type" value="Genomic_DNA"/>
</dbReference>
<keyword evidence="8 11" id="KW-1133">Transmembrane helix</keyword>
<dbReference type="Pfam" id="PF07238">
    <property type="entry name" value="PilZ"/>
    <property type="match status" value="1"/>
</dbReference>
<organism evidence="14 15">
    <name type="scientific">Ferrovum myxofaciens</name>
    <dbReference type="NCBI Taxonomy" id="416213"/>
    <lineage>
        <taxon>Bacteria</taxon>
        <taxon>Pseudomonadati</taxon>
        <taxon>Pseudomonadota</taxon>
        <taxon>Betaproteobacteria</taxon>
        <taxon>Ferrovales</taxon>
        <taxon>Ferrovaceae</taxon>
        <taxon>Ferrovum</taxon>
    </lineage>
</organism>
<dbReference type="GO" id="GO:0030244">
    <property type="term" value="P:cellulose biosynthetic process"/>
    <property type="evidence" value="ECO:0007669"/>
    <property type="project" value="UniProtKB-KW"/>
</dbReference>
<evidence type="ECO:0000256" key="7">
    <source>
        <dbReference type="ARBA" id="ARBA00022916"/>
    </source>
</evidence>
<evidence type="ECO:0000256" key="9">
    <source>
        <dbReference type="ARBA" id="ARBA00023136"/>
    </source>
</evidence>
<accession>A0A9E6MZI8</accession>
<sequence>MKNGGGRTFFLRDELLRANGISINNWSIFLKTLFFNDLSGHYNIDQEISDNVVNHSGFAGYFPHIDFESFHAADILRLPLQLLWLLLLVILASLKKGSWRISETKVTVPLFFRVPGTASMVRFAQTGWNRVIHRWGTLWKCASQYQDVAIQKISLAIVRQEKLLEFLEYRSVRLIVYIFIFMVSTSFIFTPFSMVGQVVFSVSILLLTVLFRNVPGHLVSLALIVMSLAISTRYIWWRLSSTLNWDRSLDLIWGVLLLIAEVYAYVFLVLGYFQTAWPLHRKMVPLPEDESLWPTVDIYIPTYNEPLAVVRATIYAAQGIDWPLDKLNIYLLDDGRRPEFEEFCDMVKIHYITRPDNKYAKAGNLNHAMTKTHGRFIAVFDCDHIPTRSFLQTTMGGFLKDQKLFLVQTPHQFYSADPYEKNLFTFRVAPNESELFYGLVQDGNDFWDSTFFCGSCAVLRRSALDEIGGVAVETVTEDAHTSLKLHRLGYRSAYLKIPQAAGLSTESLSSYIGQRIRWARGMAQIFRLDNPFLGRGLTLMQRISYGTAMLNFFGGIPRILFLTAPLAFLLFHSYIILAPALTVLIYVLPHIFHAVLAKTRLQGKYRSTFFSEIYETVLSWYIAWPTTIAMINPKKGKFNVTAKGGLILDDYFDFNIAMPFIALTVLNLAGFFAGFYRMIHGPENEILSVAFNLVWTFYNCLMLGCTLFVASEVRQVRVSHRVQVNLPAILKTSDGFCLQTHTIDYSQGGISLGVSRELAVVPEDLVAVSLWRGEEEHTFPAQIMSQSEGVLRMKWLFESIAEQRAYIQCTFGRADAWIHWSDHILTDKPLVGLLQVFKVGAVGYWRMFIKIPGVDFIKKMVTRMGGTLIWMLPRTPKKMEYIWK</sequence>
<dbReference type="SUPFAM" id="SSF53448">
    <property type="entry name" value="Nucleotide-diphospho-sugar transferases"/>
    <property type="match status" value="1"/>
</dbReference>
<evidence type="ECO:0000256" key="1">
    <source>
        <dbReference type="ARBA" id="ARBA00004429"/>
    </source>
</evidence>
<evidence type="ECO:0000256" key="2">
    <source>
        <dbReference type="ARBA" id="ARBA00022475"/>
    </source>
</evidence>
<evidence type="ECO:0000256" key="4">
    <source>
        <dbReference type="ARBA" id="ARBA00022676"/>
    </source>
</evidence>
<comment type="subcellular location">
    <subcellularLocation>
        <location evidence="1">Cell inner membrane</location>
        <topology evidence="1">Multi-pass membrane protein</topology>
    </subcellularLocation>
</comment>
<gene>
    <name evidence="14" type="primary">bcsA</name>
    <name evidence="14" type="ORF">JZL65_04615</name>
</gene>
<dbReference type="AlphaFoldDB" id="A0A9E6MZI8"/>
<dbReference type="GO" id="GO:0016760">
    <property type="term" value="F:cellulose synthase (UDP-forming) activity"/>
    <property type="evidence" value="ECO:0007669"/>
    <property type="project" value="UniProtKB-EC"/>
</dbReference>
<keyword evidence="7 11" id="KW-0135">Cellulose biosynthesis</keyword>
<dbReference type="Pfam" id="PF00535">
    <property type="entry name" value="Glycos_transf_2"/>
    <property type="match status" value="1"/>
</dbReference>
<dbReference type="InterPro" id="IPR029044">
    <property type="entry name" value="Nucleotide-diphossugar_trans"/>
</dbReference>
<feature type="domain" description="Glycosyltransferase 2-like" evidence="12">
    <location>
        <begin position="298"/>
        <end position="468"/>
    </location>
</feature>
<keyword evidence="5 11" id="KW-0808">Transferase</keyword>
<feature type="transmembrane region" description="Helical" evidence="11">
    <location>
        <begin position="686"/>
        <end position="710"/>
    </location>
</feature>
<keyword evidence="11" id="KW-0973">c-di-GMP</keyword>
<keyword evidence="3 11" id="KW-0997">Cell inner membrane</keyword>
<feature type="domain" description="PilZ" evidence="13">
    <location>
        <begin position="715"/>
        <end position="811"/>
    </location>
</feature>
<dbReference type="EC" id="2.4.1.12" evidence="11"/>
<dbReference type="Proteomes" id="UP000683551">
    <property type="component" value="Chromosome"/>
</dbReference>
<comment type="catalytic activity">
    <reaction evidence="10 11">
        <text>[(1-&gt;4)-beta-D-glucosyl](n) + UDP-alpha-D-glucose = [(1-&gt;4)-beta-D-glucosyl](n+1) + UDP + H(+)</text>
        <dbReference type="Rhea" id="RHEA:19929"/>
        <dbReference type="Rhea" id="RHEA-COMP:10033"/>
        <dbReference type="Rhea" id="RHEA-COMP:10034"/>
        <dbReference type="ChEBI" id="CHEBI:15378"/>
        <dbReference type="ChEBI" id="CHEBI:18246"/>
        <dbReference type="ChEBI" id="CHEBI:58223"/>
        <dbReference type="ChEBI" id="CHEBI:58885"/>
        <dbReference type="EC" id="2.4.1.12"/>
    </reaction>
</comment>
<evidence type="ECO:0000259" key="12">
    <source>
        <dbReference type="Pfam" id="PF00535"/>
    </source>
</evidence>
<evidence type="ECO:0000256" key="3">
    <source>
        <dbReference type="ARBA" id="ARBA00022519"/>
    </source>
</evidence>
<feature type="transmembrane region" description="Helical" evidence="11">
    <location>
        <begin position="651"/>
        <end position="674"/>
    </location>
</feature>
<evidence type="ECO:0000256" key="8">
    <source>
        <dbReference type="ARBA" id="ARBA00022989"/>
    </source>
</evidence>
<name>A0A9E6MZI8_9PROT</name>
<dbReference type="GO" id="GO:0005886">
    <property type="term" value="C:plasma membrane"/>
    <property type="evidence" value="ECO:0007669"/>
    <property type="project" value="UniProtKB-SubCell"/>
</dbReference>
<evidence type="ECO:0000313" key="15">
    <source>
        <dbReference type="Proteomes" id="UP000683551"/>
    </source>
</evidence>
<dbReference type="InterPro" id="IPR005150">
    <property type="entry name" value="Cellulose_synth"/>
</dbReference>
<evidence type="ECO:0000259" key="13">
    <source>
        <dbReference type="Pfam" id="PF07238"/>
    </source>
</evidence>
<keyword evidence="4 11" id="KW-0328">Glycosyltransferase</keyword>
<reference evidence="14" key="1">
    <citation type="submission" date="2021-02" db="EMBL/GenBank/DDBJ databases">
        <title>Comparative genomics of Ferrovum myxofaciens strains, predominant extremophile bacteria forming large biofilm stalactites in acid mine ecosystems.</title>
        <authorList>
            <person name="Burkartova K."/>
            <person name="Ridl J."/>
            <person name="Pajer P."/>
            <person name="Falteisek L."/>
        </authorList>
    </citation>
    <scope>NUCLEOTIDE SEQUENCE</scope>
    <source>
        <strain evidence="14">MI1III</strain>
    </source>
</reference>